<dbReference type="InterPro" id="IPR050815">
    <property type="entry name" value="TF_fung"/>
</dbReference>
<gene>
    <name evidence="8" type="ORF">AYI70_g5620</name>
</gene>
<keyword evidence="2" id="KW-0479">Metal-binding</keyword>
<keyword evidence="4" id="KW-0804">Transcription</keyword>
<dbReference type="InterPro" id="IPR001138">
    <property type="entry name" value="Zn2Cys6_DnaBD"/>
</dbReference>
<comment type="caution">
    <text evidence="8">The sequence shown here is derived from an EMBL/GenBank/DDBJ whole genome shotgun (WGS) entry which is preliminary data.</text>
</comment>
<evidence type="ECO:0000256" key="1">
    <source>
        <dbReference type="ARBA" id="ARBA00004123"/>
    </source>
</evidence>
<dbReference type="Pfam" id="PF04082">
    <property type="entry name" value="Fungal_trans"/>
    <property type="match status" value="1"/>
</dbReference>
<evidence type="ECO:0000313" key="9">
    <source>
        <dbReference type="Proteomes" id="UP000187283"/>
    </source>
</evidence>
<keyword evidence="9" id="KW-1185">Reference proteome</keyword>
<dbReference type="CDD" id="cd12148">
    <property type="entry name" value="fungal_TF_MHR"/>
    <property type="match status" value="1"/>
</dbReference>
<dbReference type="GO" id="GO:0003677">
    <property type="term" value="F:DNA binding"/>
    <property type="evidence" value="ECO:0007669"/>
    <property type="project" value="InterPro"/>
</dbReference>
<dbReference type="PROSITE" id="PS00463">
    <property type="entry name" value="ZN2_CY6_FUNGAL_1"/>
    <property type="match status" value="1"/>
</dbReference>
<name>A0A1R1XTP5_9FUNG</name>
<dbReference type="GO" id="GO:0006351">
    <property type="term" value="P:DNA-templated transcription"/>
    <property type="evidence" value="ECO:0007669"/>
    <property type="project" value="InterPro"/>
</dbReference>
<dbReference type="Gene3D" id="4.10.240.10">
    <property type="entry name" value="Zn(2)-C6 fungal-type DNA-binding domain"/>
    <property type="match status" value="1"/>
</dbReference>
<proteinExistence type="predicted"/>
<dbReference type="EMBL" id="LSSN01001871">
    <property type="protein sequence ID" value="OMJ18001.1"/>
    <property type="molecule type" value="Genomic_DNA"/>
</dbReference>
<dbReference type="SMART" id="SM00906">
    <property type="entry name" value="Fungal_trans"/>
    <property type="match status" value="1"/>
</dbReference>
<dbReference type="GO" id="GO:0005634">
    <property type="term" value="C:nucleus"/>
    <property type="evidence" value="ECO:0007669"/>
    <property type="project" value="UniProtKB-SubCell"/>
</dbReference>
<dbReference type="PANTHER" id="PTHR47338:SF5">
    <property type="entry name" value="ZN(II)2CYS6 TRANSCRIPTION FACTOR (EUROFUNG)"/>
    <property type="match status" value="1"/>
</dbReference>
<dbReference type="PANTHER" id="PTHR47338">
    <property type="entry name" value="ZN(II)2CYS6 TRANSCRIPTION FACTOR (EUROFUNG)-RELATED"/>
    <property type="match status" value="1"/>
</dbReference>
<dbReference type="Pfam" id="PF00172">
    <property type="entry name" value="Zn_clus"/>
    <property type="match status" value="1"/>
</dbReference>
<evidence type="ECO:0000313" key="8">
    <source>
        <dbReference type="EMBL" id="OMJ18001.1"/>
    </source>
</evidence>
<dbReference type="InterPro" id="IPR036864">
    <property type="entry name" value="Zn2-C6_fun-type_DNA-bd_sf"/>
</dbReference>
<evidence type="ECO:0000259" key="7">
    <source>
        <dbReference type="PROSITE" id="PS50048"/>
    </source>
</evidence>
<dbReference type="InterPro" id="IPR007219">
    <property type="entry name" value="XnlR_reg_dom"/>
</dbReference>
<feature type="domain" description="Zn(2)-C6 fungal-type" evidence="7">
    <location>
        <begin position="57"/>
        <end position="87"/>
    </location>
</feature>
<evidence type="ECO:0000256" key="5">
    <source>
        <dbReference type="ARBA" id="ARBA00023242"/>
    </source>
</evidence>
<evidence type="ECO:0000256" key="4">
    <source>
        <dbReference type="ARBA" id="ARBA00023163"/>
    </source>
</evidence>
<dbReference type="GO" id="GO:0008270">
    <property type="term" value="F:zinc ion binding"/>
    <property type="evidence" value="ECO:0007669"/>
    <property type="project" value="InterPro"/>
</dbReference>
<sequence>MNKNDFNKEKSSLSEYLSTFKIRPKTIERKKSSASAVQNNTSTSSFKTTVLGKAFYSCIICRKKRIKCDGFRPNCKNCVKYDRMCNYQEFNFNEDLLDEVESIDKKLLKVNKTLKDSNIFSKLKDYSTHVNNLNINNSTDKSYENFTLLFQKDIKANRDTLCSEDSNADTEENNDFISLISNSALEFGYHDVHEEIFLQMIENIGKTSIISQVINFADILERTKNKTLPDYLRNALLSLGVKHLKDHYFFKDHLYMCGSAYANKAYQQLMDNKDQIHTDKILTLIILTMHYSSLSKNGLSIYLTSLATRYCLYLKMNKLDLAKGRTYISVKHWREIEYKRRLFWTVYSSNVIVSYICGISSLIQDKDVFVCLPSYDEYFLSYDSEDIPIDQINARVPENQCSKNVTLRFSVQAYIEIGIVTNFLNKKSLYVKRKRKDLFQKFEYYNKRLDSFEKSLKDRCKDIVFDKNGLCPVEILSKEKMTDKYKVFLYASFIYRVARLVLHQSEVVHYSLSPIQLARSKASKAICIDTAIEIASLLTWSSKYLHISHSSVCVCYGAYCAGSVLLNALKLYDHPNHKQIKKSYQEILDVLKFYSKSLTVSSDYENALRYNYSIYLKSLAENKKYLDSFPELKLSHLTNSDVNVWFVTIGVSPLSYLCCSVNSVCPKYNYIFVENWFKPEIMSTRKASIPDLPDFCDANDNEPHSDNSGLPDSPTHDIKTMDVKFPPRNPSYICDKSSFLTGHSESIFQIDNSPPFDNSPPLNNSMPNYKNNFDDLADSNQTPKHDSKVYSQTIYSYESFNQPLIPTRGFQCTPNYTSPLNQEIPDKSFFQIYNPYTYKPNNSEKNLPTLIPLNIENNLKANRQYLKKKKIN</sequence>
<evidence type="ECO:0000256" key="6">
    <source>
        <dbReference type="SAM" id="MobiDB-lite"/>
    </source>
</evidence>
<dbReference type="STRING" id="133412.A0A1R1XTP5"/>
<protein>
    <submittedName>
        <fullName evidence="8">Heme-responsive zinc finger transcription factor HAP1</fullName>
    </submittedName>
</protein>
<dbReference type="Proteomes" id="UP000187283">
    <property type="component" value="Unassembled WGS sequence"/>
</dbReference>
<dbReference type="PROSITE" id="PS50048">
    <property type="entry name" value="ZN2_CY6_FUNGAL_2"/>
    <property type="match status" value="1"/>
</dbReference>
<dbReference type="AlphaFoldDB" id="A0A1R1XTP5"/>
<keyword evidence="3" id="KW-0805">Transcription regulation</keyword>
<dbReference type="CDD" id="cd00067">
    <property type="entry name" value="GAL4"/>
    <property type="match status" value="1"/>
</dbReference>
<keyword evidence="5" id="KW-0539">Nucleus</keyword>
<evidence type="ECO:0000256" key="3">
    <source>
        <dbReference type="ARBA" id="ARBA00023015"/>
    </source>
</evidence>
<dbReference type="OrthoDB" id="2123952at2759"/>
<organism evidence="8 9">
    <name type="scientific">Smittium culicis</name>
    <dbReference type="NCBI Taxonomy" id="133412"/>
    <lineage>
        <taxon>Eukaryota</taxon>
        <taxon>Fungi</taxon>
        <taxon>Fungi incertae sedis</taxon>
        <taxon>Zoopagomycota</taxon>
        <taxon>Kickxellomycotina</taxon>
        <taxon>Harpellomycetes</taxon>
        <taxon>Harpellales</taxon>
        <taxon>Legeriomycetaceae</taxon>
        <taxon>Smittium</taxon>
    </lineage>
</organism>
<evidence type="ECO:0000256" key="2">
    <source>
        <dbReference type="ARBA" id="ARBA00022723"/>
    </source>
</evidence>
<dbReference type="SUPFAM" id="SSF57701">
    <property type="entry name" value="Zn2/Cys6 DNA-binding domain"/>
    <property type="match status" value="1"/>
</dbReference>
<dbReference type="SMART" id="SM00066">
    <property type="entry name" value="GAL4"/>
    <property type="match status" value="1"/>
</dbReference>
<feature type="region of interest" description="Disordered" evidence="6">
    <location>
        <begin position="696"/>
        <end position="716"/>
    </location>
</feature>
<reference evidence="8 9" key="1">
    <citation type="submission" date="2017-01" db="EMBL/GenBank/DDBJ databases">
        <authorList>
            <person name="Mah S.A."/>
            <person name="Swanson W.J."/>
            <person name="Moy G.W."/>
            <person name="Vacquier V.D."/>
        </authorList>
    </citation>
    <scope>NUCLEOTIDE SEQUENCE [LARGE SCALE GENOMIC DNA]</scope>
    <source>
        <strain evidence="8 9">GSMNP</strain>
    </source>
</reference>
<comment type="subcellular location">
    <subcellularLocation>
        <location evidence="1">Nucleus</location>
    </subcellularLocation>
</comment>
<accession>A0A1R1XTP5</accession>
<dbReference type="GO" id="GO:0000981">
    <property type="term" value="F:DNA-binding transcription factor activity, RNA polymerase II-specific"/>
    <property type="evidence" value="ECO:0007669"/>
    <property type="project" value="InterPro"/>
</dbReference>